<dbReference type="InParanoid" id="K7UFQ2"/>
<evidence type="ECO:0000313" key="1">
    <source>
        <dbReference type="EMBL" id="AQK41575.1"/>
    </source>
</evidence>
<dbReference type="AlphaFoldDB" id="K7UFQ2"/>
<dbReference type="EMBL" id="CM000786">
    <property type="protein sequence ID" value="AQK41575.1"/>
    <property type="molecule type" value="Genomic_DNA"/>
</dbReference>
<dbReference type="HOGENOM" id="CLU_2625572_0_0_1"/>
<name>K7UFQ2_MAIZE</name>
<accession>K7UFQ2</accession>
<protein>
    <submittedName>
        <fullName evidence="1">Uncharacterized protein</fullName>
    </submittedName>
</protein>
<sequence>MAKCLKHTTIHALWLVAIVLLASSVVLHARIISRQTKENSNTRSLTMTMMGPASNIIGTGVGNFLEGSALRIMHSSCA</sequence>
<gene>
    <name evidence="1" type="ORF">ZEAMMB73_Zm00001d024611</name>
</gene>
<organism evidence="1">
    <name type="scientific">Zea mays</name>
    <name type="common">Maize</name>
    <dbReference type="NCBI Taxonomy" id="4577"/>
    <lineage>
        <taxon>Eukaryota</taxon>
        <taxon>Viridiplantae</taxon>
        <taxon>Streptophyta</taxon>
        <taxon>Embryophyta</taxon>
        <taxon>Tracheophyta</taxon>
        <taxon>Spermatophyta</taxon>
        <taxon>Magnoliopsida</taxon>
        <taxon>Liliopsida</taxon>
        <taxon>Poales</taxon>
        <taxon>Poaceae</taxon>
        <taxon>PACMAD clade</taxon>
        <taxon>Panicoideae</taxon>
        <taxon>Andropogonodae</taxon>
        <taxon>Andropogoneae</taxon>
        <taxon>Tripsacinae</taxon>
        <taxon>Zea</taxon>
    </lineage>
</organism>
<reference evidence="1" key="1">
    <citation type="submission" date="2015-12" db="EMBL/GenBank/DDBJ databases">
        <title>Update maize B73 reference genome by single molecule sequencing technologies.</title>
        <authorList>
            <consortium name="Maize Genome Sequencing Project"/>
            <person name="Ware D."/>
        </authorList>
    </citation>
    <scope>NUCLEOTIDE SEQUENCE</scope>
    <source>
        <tissue evidence="1">Seedling</tissue>
    </source>
</reference>
<dbReference type="PaxDb" id="4577-GRMZM2G054359_P01"/>
<dbReference type="Pfam" id="PF06639">
    <property type="entry name" value="BAP"/>
    <property type="match status" value="1"/>
</dbReference>
<dbReference type="InterPro" id="IPR009540">
    <property type="entry name" value="BAP"/>
</dbReference>
<dbReference type="OMA" id="LRIMHSS"/>
<proteinExistence type="predicted"/>